<evidence type="ECO:0000259" key="2">
    <source>
        <dbReference type="Pfam" id="PF11799"/>
    </source>
</evidence>
<dbReference type="Gene3D" id="3.30.1490.100">
    <property type="entry name" value="DNA polymerase, Y-family, little finger domain"/>
    <property type="match status" value="1"/>
</dbReference>
<dbReference type="Pfam" id="PF11799">
    <property type="entry name" value="IMS_C"/>
    <property type="match status" value="1"/>
</dbReference>
<feature type="domain" description="DNA polymerase Y-family little finger" evidence="2">
    <location>
        <begin position="1"/>
        <end position="79"/>
    </location>
</feature>
<protein>
    <recommendedName>
        <fullName evidence="2">DNA polymerase Y-family little finger domain-containing protein</fullName>
    </recommendedName>
</protein>
<comment type="caution">
    <text evidence="3">The sequence shown here is derived from an EMBL/GenBank/DDBJ whole genome shotgun (WGS) entry which is preliminary data.</text>
</comment>
<dbReference type="InterPro" id="IPR017961">
    <property type="entry name" value="DNA_pol_Y-fam_little_finger"/>
</dbReference>
<feature type="region of interest" description="Disordered" evidence="1">
    <location>
        <begin position="115"/>
        <end position="148"/>
    </location>
</feature>
<organism evidence="3 4">
    <name type="scientific">Streptomyces kaempferi</name>
    <dbReference type="NCBI Taxonomy" id="333725"/>
    <lineage>
        <taxon>Bacteria</taxon>
        <taxon>Bacillati</taxon>
        <taxon>Actinomycetota</taxon>
        <taxon>Actinomycetes</taxon>
        <taxon>Kitasatosporales</taxon>
        <taxon>Streptomycetaceae</taxon>
        <taxon>Streptomyces</taxon>
    </lineage>
</organism>
<evidence type="ECO:0000313" key="4">
    <source>
        <dbReference type="Proteomes" id="UP001597058"/>
    </source>
</evidence>
<keyword evidence="4" id="KW-1185">Reference proteome</keyword>
<accession>A0ABW3XW31</accession>
<dbReference type="InterPro" id="IPR036775">
    <property type="entry name" value="DNA_pol_Y-fam_lit_finger_sf"/>
</dbReference>
<proteinExistence type="predicted"/>
<dbReference type="EMBL" id="JBHTMM010000263">
    <property type="protein sequence ID" value="MFD1313767.1"/>
    <property type="molecule type" value="Genomic_DNA"/>
</dbReference>
<evidence type="ECO:0000313" key="3">
    <source>
        <dbReference type="EMBL" id="MFD1313767.1"/>
    </source>
</evidence>
<dbReference type="SUPFAM" id="SSF100879">
    <property type="entry name" value="Lesion bypass DNA polymerase (Y-family), little finger domain"/>
    <property type="match status" value="1"/>
</dbReference>
<name>A0ABW3XW31_9ACTN</name>
<sequence>MRTSGQIAAGLTCTIRYADHTSTRRSRTLPEATQHTVLLARTAYAVYESLGLQRARVRSIALRADALRPAEGATRQLTLDSGDEKPLAIEAVADRARTRYGSPVIYPAALATGVQRRQQTQTPAVGGQIRRAEDAPAAGPHRPGSGAG</sequence>
<dbReference type="RefSeq" id="WP_381331372.1">
    <property type="nucleotide sequence ID" value="NZ_JBHTMM010000263.1"/>
</dbReference>
<gene>
    <name evidence="3" type="ORF">ACFQ5X_49955</name>
</gene>
<evidence type="ECO:0000256" key="1">
    <source>
        <dbReference type="SAM" id="MobiDB-lite"/>
    </source>
</evidence>
<reference evidence="4" key="1">
    <citation type="journal article" date="2019" name="Int. J. Syst. Evol. Microbiol.">
        <title>The Global Catalogue of Microorganisms (GCM) 10K type strain sequencing project: providing services to taxonomists for standard genome sequencing and annotation.</title>
        <authorList>
            <consortium name="The Broad Institute Genomics Platform"/>
            <consortium name="The Broad Institute Genome Sequencing Center for Infectious Disease"/>
            <person name="Wu L."/>
            <person name="Ma J."/>
        </authorList>
    </citation>
    <scope>NUCLEOTIDE SEQUENCE [LARGE SCALE GENOMIC DNA]</scope>
    <source>
        <strain evidence="4">CGMCC 4.7020</strain>
    </source>
</reference>
<dbReference type="Proteomes" id="UP001597058">
    <property type="component" value="Unassembled WGS sequence"/>
</dbReference>